<reference evidence="2" key="1">
    <citation type="submission" date="2016-11" db="EMBL/GenBank/DDBJ databases">
        <authorList>
            <person name="Varghese N."/>
            <person name="Submissions S."/>
        </authorList>
    </citation>
    <scope>NUCLEOTIDE SEQUENCE [LARGE SCALE GENOMIC DNA]</scope>
    <source>
        <strain evidence="2">DSM 100564</strain>
    </source>
</reference>
<protein>
    <submittedName>
        <fullName evidence="1">Uncharacterized protein</fullName>
    </submittedName>
</protein>
<proteinExistence type="predicted"/>
<sequence length="73" mass="7921">MSPVLRIGIWVVRAAVLLVLVVWAGFALANTFEVHVLVVHDGNIRTGDRIHGPEVNVLLDRAGQSVVLGLRNT</sequence>
<keyword evidence="2" id="KW-1185">Reference proteome</keyword>
<accession>A0A1M6R7R3</accession>
<organism evidence="1 2">
    <name type="scientific">Shimia gijangensis</name>
    <dbReference type="NCBI Taxonomy" id="1470563"/>
    <lineage>
        <taxon>Bacteria</taxon>
        <taxon>Pseudomonadati</taxon>
        <taxon>Pseudomonadota</taxon>
        <taxon>Alphaproteobacteria</taxon>
        <taxon>Rhodobacterales</taxon>
        <taxon>Roseobacteraceae</taxon>
    </lineage>
</organism>
<evidence type="ECO:0000313" key="1">
    <source>
        <dbReference type="EMBL" id="SHK28466.1"/>
    </source>
</evidence>
<dbReference type="AlphaFoldDB" id="A0A1M6R7R3"/>
<gene>
    <name evidence="1" type="ORF">SAMN05444000_12438</name>
</gene>
<dbReference type="RefSeq" id="WP_073255723.1">
    <property type="nucleotide sequence ID" value="NZ_FQZQ01000024.1"/>
</dbReference>
<dbReference type="Proteomes" id="UP000183982">
    <property type="component" value="Unassembled WGS sequence"/>
</dbReference>
<dbReference type="STRING" id="1470563.SAMN05444000_12438"/>
<evidence type="ECO:0000313" key="2">
    <source>
        <dbReference type="Proteomes" id="UP000183982"/>
    </source>
</evidence>
<name>A0A1M6R7R3_9RHOB</name>
<dbReference type="EMBL" id="FQZQ01000024">
    <property type="protein sequence ID" value="SHK28466.1"/>
    <property type="molecule type" value="Genomic_DNA"/>
</dbReference>